<proteinExistence type="predicted"/>
<evidence type="ECO:0000313" key="1">
    <source>
        <dbReference type="EMBL" id="MCI15658.1"/>
    </source>
</evidence>
<dbReference type="PANTHER" id="PTHR46935:SF1">
    <property type="entry name" value="OS01G0674700 PROTEIN"/>
    <property type="match status" value="1"/>
</dbReference>
<feature type="non-terminal residue" evidence="1">
    <location>
        <position position="40"/>
    </location>
</feature>
<organism evidence="1 2">
    <name type="scientific">Trifolium medium</name>
    <dbReference type="NCBI Taxonomy" id="97028"/>
    <lineage>
        <taxon>Eukaryota</taxon>
        <taxon>Viridiplantae</taxon>
        <taxon>Streptophyta</taxon>
        <taxon>Embryophyta</taxon>
        <taxon>Tracheophyta</taxon>
        <taxon>Spermatophyta</taxon>
        <taxon>Magnoliopsida</taxon>
        <taxon>eudicotyledons</taxon>
        <taxon>Gunneridae</taxon>
        <taxon>Pentapetalae</taxon>
        <taxon>rosids</taxon>
        <taxon>fabids</taxon>
        <taxon>Fabales</taxon>
        <taxon>Fabaceae</taxon>
        <taxon>Papilionoideae</taxon>
        <taxon>50 kb inversion clade</taxon>
        <taxon>NPAAA clade</taxon>
        <taxon>Hologalegina</taxon>
        <taxon>IRL clade</taxon>
        <taxon>Trifolieae</taxon>
        <taxon>Trifolium</taxon>
    </lineage>
</organism>
<keyword evidence="2" id="KW-1185">Reference proteome</keyword>
<dbReference type="Proteomes" id="UP000265520">
    <property type="component" value="Unassembled WGS sequence"/>
</dbReference>
<comment type="caution">
    <text evidence="1">The sequence shown here is derived from an EMBL/GenBank/DDBJ whole genome shotgun (WGS) entry which is preliminary data.</text>
</comment>
<dbReference type="PANTHER" id="PTHR46935">
    <property type="entry name" value="OS01G0674700 PROTEIN"/>
    <property type="match status" value="1"/>
</dbReference>
<sequence>MKQLFDVIDIMRSHPKKKFSKGVFENWDPRLEPDIVVYNA</sequence>
<dbReference type="GO" id="GO:0009507">
    <property type="term" value="C:chloroplast"/>
    <property type="evidence" value="ECO:0007669"/>
    <property type="project" value="TreeGrafter"/>
</dbReference>
<evidence type="ECO:0000313" key="2">
    <source>
        <dbReference type="Proteomes" id="UP000265520"/>
    </source>
</evidence>
<protein>
    <submittedName>
        <fullName evidence="1">Pentatricopeptide repeat-containing protein chloroplastic-like</fullName>
    </submittedName>
</protein>
<reference evidence="1 2" key="1">
    <citation type="journal article" date="2018" name="Front. Plant Sci.">
        <title>Red Clover (Trifolium pratense) and Zigzag Clover (T. medium) - A Picture of Genomic Similarities and Differences.</title>
        <authorList>
            <person name="Dluhosova J."/>
            <person name="Istvanek J."/>
            <person name="Nedelnik J."/>
            <person name="Repkova J."/>
        </authorList>
    </citation>
    <scope>NUCLEOTIDE SEQUENCE [LARGE SCALE GENOMIC DNA]</scope>
    <source>
        <strain evidence="2">cv. 10/8</strain>
        <tissue evidence="1">Leaf</tissue>
    </source>
</reference>
<accession>A0A392PU95</accession>
<dbReference type="InterPro" id="IPR044645">
    <property type="entry name" value="DG1/EMB2279-like"/>
</dbReference>
<dbReference type="GO" id="GO:0009658">
    <property type="term" value="P:chloroplast organization"/>
    <property type="evidence" value="ECO:0007669"/>
    <property type="project" value="InterPro"/>
</dbReference>
<name>A0A392PU95_9FABA</name>
<dbReference type="EMBL" id="LXQA010097444">
    <property type="protein sequence ID" value="MCI15658.1"/>
    <property type="molecule type" value="Genomic_DNA"/>
</dbReference>
<dbReference type="AlphaFoldDB" id="A0A392PU95"/>